<feature type="transmembrane region" description="Helical" evidence="1">
    <location>
        <begin position="7"/>
        <end position="27"/>
    </location>
</feature>
<sequence length="206" mass="24141">MNLIAEWVMQIIVFILIGTIMELLIPNNSMKKYVHIVIGLLLLLILAKPILYLFSVDVTTELKKIEQTIFQDQHALTESKNLLENQKREIQAEQDAYIWNEVKTQLMNEANPVLSEQYSAQIVHISFDLRDEELDKDDNLEKIIVTLTNENELNDQSVIKPIIIETEQERKSHEENNQIRSIRKKLEQIWEFDKDQIEIIWEGGAT</sequence>
<gene>
    <name evidence="2" type="ORF">DFR56_11223</name>
</gene>
<keyword evidence="3" id="KW-1185">Reference proteome</keyword>
<name>A0A2V3VTH3_9BACI</name>
<proteinExistence type="predicted"/>
<comment type="caution">
    <text evidence="2">The sequence shown here is derived from an EMBL/GenBank/DDBJ whole genome shotgun (WGS) entry which is preliminary data.</text>
</comment>
<protein>
    <submittedName>
        <fullName evidence="2">Stage III sporulation protein AF</fullName>
    </submittedName>
</protein>
<organism evidence="2 3">
    <name type="scientific">Pseudogracilibacillus auburnensis</name>
    <dbReference type="NCBI Taxonomy" id="1494959"/>
    <lineage>
        <taxon>Bacteria</taxon>
        <taxon>Bacillati</taxon>
        <taxon>Bacillota</taxon>
        <taxon>Bacilli</taxon>
        <taxon>Bacillales</taxon>
        <taxon>Bacillaceae</taxon>
        <taxon>Pseudogracilibacillus</taxon>
    </lineage>
</organism>
<dbReference type="Proteomes" id="UP000247978">
    <property type="component" value="Unassembled WGS sequence"/>
</dbReference>
<evidence type="ECO:0000256" key="1">
    <source>
        <dbReference type="SAM" id="Phobius"/>
    </source>
</evidence>
<dbReference type="RefSeq" id="WP_110396316.1">
    <property type="nucleotide sequence ID" value="NZ_JBHUHB010000001.1"/>
</dbReference>
<dbReference type="Pfam" id="PF09581">
    <property type="entry name" value="Spore_III_AF"/>
    <property type="match status" value="1"/>
</dbReference>
<keyword evidence="1" id="KW-0812">Transmembrane</keyword>
<keyword evidence="1" id="KW-0472">Membrane</keyword>
<dbReference type="NCBIfam" id="TIGR02896">
    <property type="entry name" value="spore_III_AF"/>
    <property type="match status" value="1"/>
</dbReference>
<feature type="transmembrane region" description="Helical" evidence="1">
    <location>
        <begin position="33"/>
        <end position="54"/>
    </location>
</feature>
<evidence type="ECO:0000313" key="3">
    <source>
        <dbReference type="Proteomes" id="UP000247978"/>
    </source>
</evidence>
<accession>A0A2V3VTH3</accession>
<reference evidence="2 3" key="1">
    <citation type="submission" date="2018-05" db="EMBL/GenBank/DDBJ databases">
        <title>Genomic Encyclopedia of Type Strains, Phase IV (KMG-IV): sequencing the most valuable type-strain genomes for metagenomic binning, comparative biology and taxonomic classification.</title>
        <authorList>
            <person name="Goeker M."/>
        </authorList>
    </citation>
    <scope>NUCLEOTIDE SEQUENCE [LARGE SCALE GENOMIC DNA]</scope>
    <source>
        <strain evidence="2 3">DSM 28556</strain>
    </source>
</reference>
<dbReference type="AlphaFoldDB" id="A0A2V3VTH3"/>
<dbReference type="InterPro" id="IPR014245">
    <property type="entry name" value="Spore_III_AF"/>
</dbReference>
<dbReference type="EMBL" id="QJJQ01000012">
    <property type="protein sequence ID" value="PXW85046.1"/>
    <property type="molecule type" value="Genomic_DNA"/>
</dbReference>
<keyword evidence="1" id="KW-1133">Transmembrane helix</keyword>
<dbReference type="OrthoDB" id="2375554at2"/>
<evidence type="ECO:0000313" key="2">
    <source>
        <dbReference type="EMBL" id="PXW85046.1"/>
    </source>
</evidence>